<proteinExistence type="predicted"/>
<keyword evidence="7" id="KW-1185">Reference proteome</keyword>
<dbReference type="RefSeq" id="WP_062375098.1">
    <property type="nucleotide sequence ID" value="NZ_LNCD01000138.1"/>
</dbReference>
<keyword evidence="1" id="KW-0597">Phosphoprotein</keyword>
<dbReference type="GO" id="GO:0000156">
    <property type="term" value="F:phosphorelay response regulator activity"/>
    <property type="evidence" value="ECO:0007669"/>
    <property type="project" value="TreeGrafter"/>
</dbReference>
<dbReference type="GO" id="GO:0005829">
    <property type="term" value="C:cytosol"/>
    <property type="evidence" value="ECO:0007669"/>
    <property type="project" value="TreeGrafter"/>
</dbReference>
<dbReference type="InterPro" id="IPR001867">
    <property type="entry name" value="OmpR/PhoB-type_DNA-bd"/>
</dbReference>
<dbReference type="AlphaFoldDB" id="A0A109J3X8"/>
<dbReference type="CDD" id="cd00383">
    <property type="entry name" value="trans_reg_C"/>
    <property type="match status" value="1"/>
</dbReference>
<dbReference type="OrthoDB" id="9803032at2"/>
<protein>
    <submittedName>
        <fullName evidence="6">Transcriptional regulator</fullName>
    </submittedName>
</protein>
<organism evidence="6 7">
    <name type="scientific">Rhizobium altiplani</name>
    <dbReference type="NCBI Taxonomy" id="1864509"/>
    <lineage>
        <taxon>Bacteria</taxon>
        <taxon>Pseudomonadati</taxon>
        <taxon>Pseudomonadota</taxon>
        <taxon>Alphaproteobacteria</taxon>
        <taxon>Hyphomicrobiales</taxon>
        <taxon>Rhizobiaceae</taxon>
        <taxon>Rhizobium/Agrobacterium group</taxon>
        <taxon>Rhizobium</taxon>
    </lineage>
</organism>
<dbReference type="Proteomes" id="UP000068164">
    <property type="component" value="Unassembled WGS sequence"/>
</dbReference>
<comment type="caution">
    <text evidence="6">The sequence shown here is derived from an EMBL/GenBank/DDBJ whole genome shotgun (WGS) entry which is preliminary data.</text>
</comment>
<dbReference type="SUPFAM" id="SSF46894">
    <property type="entry name" value="C-terminal effector domain of the bipartite response regulators"/>
    <property type="match status" value="1"/>
</dbReference>
<evidence type="ECO:0000256" key="2">
    <source>
        <dbReference type="ARBA" id="ARBA00023012"/>
    </source>
</evidence>
<evidence type="ECO:0000256" key="3">
    <source>
        <dbReference type="ARBA" id="ARBA00023125"/>
    </source>
</evidence>
<sequence length="234" mass="25866">MRPTIVIGSGDGDLCFIARHLLEHSGFATSLQSEANDIVIAARQDSVCALLIDGRVRDAVSACAQICDLRAGSAIIIVALVDPGAHGQGLAFLNAGADEVFTRPVPPSHLLRALMMQGTTQRLRYGDIEMDMAARRVWRADCPVYLPRIEFAILRYFLLQPDRISDRREIIRQCWPSGIYVDCKTVNVHIGRLRRCLRIGGAPDPIRTVRGIGYGIGSVNPSLPERRARWRAKP</sequence>
<evidence type="ECO:0000256" key="1">
    <source>
        <dbReference type="ARBA" id="ARBA00022553"/>
    </source>
</evidence>
<dbReference type="EMBL" id="LNCD01000138">
    <property type="protein sequence ID" value="KWV41865.1"/>
    <property type="molecule type" value="Genomic_DNA"/>
</dbReference>
<dbReference type="GO" id="GO:0000976">
    <property type="term" value="F:transcription cis-regulatory region binding"/>
    <property type="evidence" value="ECO:0007669"/>
    <property type="project" value="TreeGrafter"/>
</dbReference>
<accession>A0A109J3X8</accession>
<dbReference type="InterPro" id="IPR016032">
    <property type="entry name" value="Sig_transdc_resp-reg_C-effctor"/>
</dbReference>
<dbReference type="InterPro" id="IPR036388">
    <property type="entry name" value="WH-like_DNA-bd_sf"/>
</dbReference>
<evidence type="ECO:0000313" key="6">
    <source>
        <dbReference type="EMBL" id="KWV41865.1"/>
    </source>
</evidence>
<dbReference type="InterPro" id="IPR039420">
    <property type="entry name" value="WalR-like"/>
</dbReference>
<gene>
    <name evidence="6" type="ORF">AS026_22065</name>
</gene>
<dbReference type="GO" id="GO:0006355">
    <property type="term" value="P:regulation of DNA-templated transcription"/>
    <property type="evidence" value="ECO:0007669"/>
    <property type="project" value="InterPro"/>
</dbReference>
<dbReference type="PROSITE" id="PS51755">
    <property type="entry name" value="OMPR_PHOB"/>
    <property type="match status" value="1"/>
</dbReference>
<keyword evidence="2" id="KW-0902">Two-component regulatory system</keyword>
<evidence type="ECO:0000256" key="4">
    <source>
        <dbReference type="PROSITE-ProRule" id="PRU01091"/>
    </source>
</evidence>
<dbReference type="PANTHER" id="PTHR48111">
    <property type="entry name" value="REGULATOR OF RPOS"/>
    <property type="match status" value="1"/>
</dbReference>
<dbReference type="Pfam" id="PF00486">
    <property type="entry name" value="Trans_reg_C"/>
    <property type="match status" value="1"/>
</dbReference>
<keyword evidence="3 4" id="KW-0238">DNA-binding</keyword>
<name>A0A109J3X8_9HYPH</name>
<dbReference type="PANTHER" id="PTHR48111:SF40">
    <property type="entry name" value="PHOSPHATE REGULON TRANSCRIPTIONAL REGULATORY PROTEIN PHOB"/>
    <property type="match status" value="1"/>
</dbReference>
<dbReference type="SUPFAM" id="SSF52172">
    <property type="entry name" value="CheY-like"/>
    <property type="match status" value="1"/>
</dbReference>
<evidence type="ECO:0000259" key="5">
    <source>
        <dbReference type="PROSITE" id="PS51755"/>
    </source>
</evidence>
<evidence type="ECO:0000313" key="7">
    <source>
        <dbReference type="Proteomes" id="UP000068164"/>
    </source>
</evidence>
<dbReference type="Gene3D" id="1.10.10.10">
    <property type="entry name" value="Winged helix-like DNA-binding domain superfamily/Winged helix DNA-binding domain"/>
    <property type="match status" value="1"/>
</dbReference>
<feature type="domain" description="OmpR/PhoB-type" evidence="5">
    <location>
        <begin position="120"/>
        <end position="218"/>
    </location>
</feature>
<dbReference type="GO" id="GO:0032993">
    <property type="term" value="C:protein-DNA complex"/>
    <property type="evidence" value="ECO:0007669"/>
    <property type="project" value="TreeGrafter"/>
</dbReference>
<dbReference type="InterPro" id="IPR011006">
    <property type="entry name" value="CheY-like_superfamily"/>
</dbReference>
<dbReference type="SMART" id="SM00862">
    <property type="entry name" value="Trans_reg_C"/>
    <property type="match status" value="1"/>
</dbReference>
<feature type="DNA-binding region" description="OmpR/PhoB-type" evidence="4">
    <location>
        <begin position="120"/>
        <end position="218"/>
    </location>
</feature>
<reference evidence="6 7" key="1">
    <citation type="submission" date="2015-11" db="EMBL/GenBank/DDBJ databases">
        <title>Draft Genome Sequence of the Strain BR 10423 (Rhizobium sp.) isolated from nodules of Mimosa pudica.</title>
        <authorList>
            <person name="Barauna A.C."/>
            <person name="Zilli J.E."/>
            <person name="Simoes-Araujo J.L."/>
            <person name="Reis V.M."/>
            <person name="James E.K."/>
            <person name="Reis F.B.Jr."/>
            <person name="Rouws L.F."/>
            <person name="Passos S.R."/>
            <person name="Gois S.R."/>
        </authorList>
    </citation>
    <scope>NUCLEOTIDE SEQUENCE [LARGE SCALE GENOMIC DNA]</scope>
    <source>
        <strain evidence="6 7">BR10423</strain>
    </source>
</reference>